<name>A0ABN0XSC4_9ACTN</name>
<dbReference type="Proteomes" id="UP001500063">
    <property type="component" value="Unassembled WGS sequence"/>
</dbReference>
<evidence type="ECO:0000313" key="7">
    <source>
        <dbReference type="EMBL" id="GAA0371378.1"/>
    </source>
</evidence>
<evidence type="ECO:0000256" key="4">
    <source>
        <dbReference type="ARBA" id="ARBA00022801"/>
    </source>
</evidence>
<dbReference type="EMBL" id="BAAABW010000028">
    <property type="protein sequence ID" value="GAA0371378.1"/>
    <property type="molecule type" value="Genomic_DNA"/>
</dbReference>
<dbReference type="InterPro" id="IPR001261">
    <property type="entry name" value="ArgE/DapE_CS"/>
</dbReference>
<dbReference type="InterPro" id="IPR036264">
    <property type="entry name" value="Bact_exopeptidase_dim_dom"/>
</dbReference>
<evidence type="ECO:0000256" key="5">
    <source>
        <dbReference type="ARBA" id="ARBA00022833"/>
    </source>
</evidence>
<comment type="similarity">
    <text evidence="2">Belongs to the peptidase M20A family.</text>
</comment>
<dbReference type="Pfam" id="PF01546">
    <property type="entry name" value="Peptidase_M20"/>
    <property type="match status" value="1"/>
</dbReference>
<dbReference type="InterPro" id="IPR002933">
    <property type="entry name" value="Peptidase_M20"/>
</dbReference>
<dbReference type="SUPFAM" id="SSF55031">
    <property type="entry name" value="Bacterial exopeptidase dimerisation domain"/>
    <property type="match status" value="1"/>
</dbReference>
<evidence type="ECO:0000256" key="3">
    <source>
        <dbReference type="ARBA" id="ARBA00022723"/>
    </source>
</evidence>
<accession>A0ABN0XSC4</accession>
<dbReference type="InterPro" id="IPR011650">
    <property type="entry name" value="Peptidase_M20_dimer"/>
</dbReference>
<dbReference type="Gene3D" id="1.10.150.900">
    <property type="match status" value="1"/>
</dbReference>
<protein>
    <submittedName>
        <fullName evidence="7">M20/M25/M40 family metallo-hydrolase</fullName>
    </submittedName>
</protein>
<proteinExistence type="inferred from homology"/>
<dbReference type="RefSeq" id="WP_344122289.1">
    <property type="nucleotide sequence ID" value="NZ_BAAABW010000028.1"/>
</dbReference>
<keyword evidence="5" id="KW-0862">Zinc</keyword>
<dbReference type="PANTHER" id="PTHR43808:SF8">
    <property type="entry name" value="PEPTIDASE M20 DIMERISATION DOMAIN-CONTAINING PROTEIN"/>
    <property type="match status" value="1"/>
</dbReference>
<evidence type="ECO:0000256" key="1">
    <source>
        <dbReference type="ARBA" id="ARBA00001947"/>
    </source>
</evidence>
<evidence type="ECO:0000259" key="6">
    <source>
        <dbReference type="Pfam" id="PF07687"/>
    </source>
</evidence>
<comment type="cofactor">
    <cofactor evidence="1">
        <name>Zn(2+)</name>
        <dbReference type="ChEBI" id="CHEBI:29105"/>
    </cofactor>
</comment>
<keyword evidence="3" id="KW-0479">Metal-binding</keyword>
<dbReference type="InterPro" id="IPR050072">
    <property type="entry name" value="Peptidase_M20A"/>
</dbReference>
<dbReference type="Gene3D" id="3.30.70.360">
    <property type="match status" value="1"/>
</dbReference>
<sequence length="446" mass="47635">MSTDTSTLENPGAVALTQRLIRFDTTNPPGDEAACVQYVAELLSAAGLETRLLGREPARPNLIARLPGRGEAPPLLLHAHVDVVPTENQRWSRPPFGGELVDGEVWGRGAVDMKGQLAMMLDAVLRLRATGTPPAGDVLLAVVCDEEAGSAAGAKFLVNEHPEVFAGVRYAIGEDGGASLGLGGHVRFHPIVVAEKRAVWVRAVLRGVAGHASRVTGSAGAAYKLTRLLGAIDGGGLGTVLTPAVDTMLGELARVLPEREGRRIAAFRADPADTSTLDGFDERDIRYLSSIVQHTVNATVIHGGTKTNVLPSEISVELDGRVLPGDFGTPGFLAELRAKSGVDMDLEVLVEGEQMPQPKLGAFYERLAGVLREQDPGGVPIPMVTTASTDARLFPQLGIETYGWLPLRQSTGTSYRDMLHVADERIAVEDLEFGAHCFHELLRDYE</sequence>
<dbReference type="PANTHER" id="PTHR43808">
    <property type="entry name" value="ACETYLORNITHINE DEACETYLASE"/>
    <property type="match status" value="1"/>
</dbReference>
<dbReference type="PROSITE" id="PS00758">
    <property type="entry name" value="ARGE_DAPE_CPG2_1"/>
    <property type="match status" value="1"/>
</dbReference>
<dbReference type="SUPFAM" id="SSF53187">
    <property type="entry name" value="Zn-dependent exopeptidases"/>
    <property type="match status" value="1"/>
</dbReference>
<feature type="domain" description="Peptidase M20 dimerisation" evidence="6">
    <location>
        <begin position="194"/>
        <end position="326"/>
    </location>
</feature>
<evidence type="ECO:0000313" key="8">
    <source>
        <dbReference type="Proteomes" id="UP001500063"/>
    </source>
</evidence>
<keyword evidence="8" id="KW-1185">Reference proteome</keyword>
<dbReference type="Pfam" id="PF07687">
    <property type="entry name" value="M20_dimer"/>
    <property type="match status" value="1"/>
</dbReference>
<reference evidence="7 8" key="1">
    <citation type="journal article" date="2019" name="Int. J. Syst. Evol. Microbiol.">
        <title>The Global Catalogue of Microorganisms (GCM) 10K type strain sequencing project: providing services to taxonomists for standard genome sequencing and annotation.</title>
        <authorList>
            <consortium name="The Broad Institute Genomics Platform"/>
            <consortium name="The Broad Institute Genome Sequencing Center for Infectious Disease"/>
            <person name="Wu L."/>
            <person name="Ma J."/>
        </authorList>
    </citation>
    <scope>NUCLEOTIDE SEQUENCE [LARGE SCALE GENOMIC DNA]</scope>
    <source>
        <strain evidence="7 8">JCM 4565</strain>
    </source>
</reference>
<organism evidence="7 8">
    <name type="scientific">Streptomyces blastmyceticus</name>
    <dbReference type="NCBI Taxonomy" id="68180"/>
    <lineage>
        <taxon>Bacteria</taxon>
        <taxon>Bacillati</taxon>
        <taxon>Actinomycetota</taxon>
        <taxon>Actinomycetes</taxon>
        <taxon>Kitasatosporales</taxon>
        <taxon>Streptomycetaceae</taxon>
        <taxon>Streptomyces</taxon>
    </lineage>
</organism>
<gene>
    <name evidence="7" type="ORF">GCM10010319_56810</name>
</gene>
<evidence type="ECO:0000256" key="2">
    <source>
        <dbReference type="ARBA" id="ARBA00006247"/>
    </source>
</evidence>
<comment type="caution">
    <text evidence="7">The sequence shown here is derived from an EMBL/GenBank/DDBJ whole genome shotgun (WGS) entry which is preliminary data.</text>
</comment>
<dbReference type="Gene3D" id="3.40.630.10">
    <property type="entry name" value="Zn peptidases"/>
    <property type="match status" value="1"/>
</dbReference>
<keyword evidence="4" id="KW-0378">Hydrolase</keyword>
<dbReference type="PROSITE" id="PS00759">
    <property type="entry name" value="ARGE_DAPE_CPG2_2"/>
    <property type="match status" value="1"/>
</dbReference>